<evidence type="ECO:0000259" key="1">
    <source>
        <dbReference type="Pfam" id="PF12728"/>
    </source>
</evidence>
<accession>A0AB38D7P1</accession>
<dbReference type="EMBL" id="FSHM01000018">
    <property type="protein sequence ID" value="SIC25600.1"/>
    <property type="molecule type" value="Genomic_DNA"/>
</dbReference>
<name>A0AB38D7P1_9MYCO</name>
<evidence type="ECO:0000313" key="2">
    <source>
        <dbReference type="EMBL" id="SIC25600.1"/>
    </source>
</evidence>
<sequence length="82" mass="9241">MTEMDVALSPLLTYAESGRYLRKSARFVRGLVYSGELEIKRIGRTPYVHRADLDAYITSVTEVGDTARRPGMTPAHKRRDVA</sequence>
<protein>
    <recommendedName>
        <fullName evidence="1">Helix-turn-helix domain-containing protein</fullName>
    </recommendedName>
</protein>
<dbReference type="Proteomes" id="UP000185210">
    <property type="component" value="Unassembled WGS sequence"/>
</dbReference>
<gene>
    <name evidence="2" type="ORF">SAMEA2070301_05630</name>
</gene>
<evidence type="ECO:0000313" key="3">
    <source>
        <dbReference type="Proteomes" id="UP000185210"/>
    </source>
</evidence>
<proteinExistence type="predicted"/>
<comment type="caution">
    <text evidence="2">The sequence shown here is derived from an EMBL/GenBank/DDBJ whole genome shotgun (WGS) entry which is preliminary data.</text>
</comment>
<dbReference type="InterPro" id="IPR041657">
    <property type="entry name" value="HTH_17"/>
</dbReference>
<dbReference type="RefSeq" id="WP_074293086.1">
    <property type="nucleotide sequence ID" value="NZ_FSHJ01000020.1"/>
</dbReference>
<organism evidence="2 3">
    <name type="scientific">Mycobacteroides abscessus subsp. abscessus</name>
    <dbReference type="NCBI Taxonomy" id="1185650"/>
    <lineage>
        <taxon>Bacteria</taxon>
        <taxon>Bacillati</taxon>
        <taxon>Actinomycetota</taxon>
        <taxon>Actinomycetes</taxon>
        <taxon>Mycobacteriales</taxon>
        <taxon>Mycobacteriaceae</taxon>
        <taxon>Mycobacteroides</taxon>
        <taxon>Mycobacteroides abscessus</taxon>
    </lineage>
</organism>
<dbReference type="AlphaFoldDB" id="A0AB38D7P1"/>
<dbReference type="Pfam" id="PF12728">
    <property type="entry name" value="HTH_17"/>
    <property type="match status" value="1"/>
</dbReference>
<feature type="domain" description="Helix-turn-helix" evidence="1">
    <location>
        <begin position="11"/>
        <end position="59"/>
    </location>
</feature>
<reference evidence="2 3" key="1">
    <citation type="submission" date="2016-11" db="EMBL/GenBank/DDBJ databases">
        <authorList>
            <consortium name="Pathogen Informatics"/>
        </authorList>
    </citation>
    <scope>NUCLEOTIDE SEQUENCE [LARGE SCALE GENOMIC DNA]</scope>
    <source>
        <strain evidence="2 3">104</strain>
    </source>
</reference>